<evidence type="ECO:0000256" key="1">
    <source>
        <dbReference type="SAM" id="Phobius"/>
    </source>
</evidence>
<dbReference type="STRING" id="1385520.N802_12465"/>
<keyword evidence="3" id="KW-1185">Reference proteome</keyword>
<keyword evidence="1" id="KW-0472">Membrane</keyword>
<evidence type="ECO:0000313" key="3">
    <source>
        <dbReference type="Proteomes" id="UP000030002"/>
    </source>
</evidence>
<comment type="caution">
    <text evidence="2">The sequence shown here is derived from an EMBL/GenBank/DDBJ whole genome shotgun (WGS) entry which is preliminary data.</text>
</comment>
<feature type="transmembrane region" description="Helical" evidence="1">
    <location>
        <begin position="71"/>
        <end position="96"/>
    </location>
</feature>
<feature type="transmembrane region" description="Helical" evidence="1">
    <location>
        <begin position="134"/>
        <end position="155"/>
    </location>
</feature>
<dbReference type="eggNOG" id="ENOG5030S19">
    <property type="taxonomic scope" value="Bacteria"/>
</dbReference>
<gene>
    <name evidence="2" type="ORF">N802_12465</name>
</gene>
<keyword evidence="1" id="KW-0812">Transmembrane</keyword>
<feature type="transmembrane region" description="Helical" evidence="1">
    <location>
        <begin position="34"/>
        <end position="59"/>
    </location>
</feature>
<feature type="transmembrane region" description="Helical" evidence="1">
    <location>
        <begin position="102"/>
        <end position="122"/>
    </location>
</feature>
<dbReference type="AlphaFoldDB" id="A0A0A0JAD8"/>
<keyword evidence="1" id="KW-1133">Transmembrane helix</keyword>
<organism evidence="2 3">
    <name type="scientific">Knoellia sinensis KCTC 19936</name>
    <dbReference type="NCBI Taxonomy" id="1385520"/>
    <lineage>
        <taxon>Bacteria</taxon>
        <taxon>Bacillati</taxon>
        <taxon>Actinomycetota</taxon>
        <taxon>Actinomycetes</taxon>
        <taxon>Micrococcales</taxon>
        <taxon>Intrasporangiaceae</taxon>
        <taxon>Knoellia</taxon>
    </lineage>
</organism>
<reference evidence="2 3" key="1">
    <citation type="submission" date="2013-08" db="EMBL/GenBank/DDBJ databases">
        <title>The genome sequence of Knoellia sinensis.</title>
        <authorList>
            <person name="Zhu W."/>
            <person name="Wang G."/>
        </authorList>
    </citation>
    <scope>NUCLEOTIDE SEQUENCE [LARGE SCALE GENOMIC DNA]</scope>
    <source>
        <strain evidence="2 3">KCTC 19936</strain>
    </source>
</reference>
<evidence type="ECO:0000313" key="2">
    <source>
        <dbReference type="EMBL" id="KGN34400.1"/>
    </source>
</evidence>
<dbReference type="Proteomes" id="UP000030002">
    <property type="component" value="Unassembled WGS sequence"/>
</dbReference>
<feature type="transmembrane region" description="Helical" evidence="1">
    <location>
        <begin position="7"/>
        <end position="28"/>
    </location>
</feature>
<proteinExistence type="predicted"/>
<name>A0A0A0JAD8_9MICO</name>
<dbReference type="EMBL" id="AVPJ01000002">
    <property type="protein sequence ID" value="KGN34400.1"/>
    <property type="molecule type" value="Genomic_DNA"/>
</dbReference>
<protein>
    <submittedName>
        <fullName evidence="2">Uncharacterized protein</fullName>
    </submittedName>
</protein>
<accession>A0A0A0JAD8</accession>
<sequence length="192" mass="20679">MALLRRLGAGLILGVLTGIVARGFMRLVTVEPEFSWAGTLLIITIFTIAGVALAAAYDVKQRHRSRWWKLLALPSILLGFGQGMFMLPGILAFSLLLSRQRWMRVTGLLLLSAFLAVSKPLIGASDAPFTLRMALGVAVMLGVCAAIATALRAALTGWVPREGQARRVMPRLSEEMAPMTAAIAAPRKTHST</sequence>